<sequence length="346" mass="36946">MKTITEKILDGIKQTLEAGDKITIDLREAASLGGSGDGQGGRTYFDNAFAALRYANPFRRGARQIKVAGSSAQFVAKTGNAANQTNPWGYTFTPNTGTPGTNTTIWQLPTRVITAQLPIRTAAMSDINYLNETIVQDLMLEFSAIEAASMADNNDQSGSTTTTMGATDGLRGLNYYPGASGATAAYGSSGTAITNGRHTLATVGHSRTAVDYETLADMANALPPQYWGLPGTAWHMHPSYISAIRQYAHGSGGYSLVETGEMGEGPAVNILGFPVIPNPYLDPTGTAGNFPVYLANWPLFMTIADVEEMTIQAMEETTPGFITLYAEKRMVSTVRDPFAGVRLIET</sequence>
<comment type="subcellular location">
    <subcellularLocation>
        <location evidence="1">Virion</location>
    </subcellularLocation>
</comment>
<name>A0A6J5P1N5_9CAUD</name>
<dbReference type="InterPro" id="IPR024455">
    <property type="entry name" value="Phage_capsid"/>
</dbReference>
<proteinExistence type="predicted"/>
<reference evidence="3" key="1">
    <citation type="submission" date="2020-04" db="EMBL/GenBank/DDBJ databases">
        <authorList>
            <person name="Chiriac C."/>
            <person name="Salcher M."/>
            <person name="Ghai R."/>
            <person name="Kavagutti S V."/>
        </authorList>
    </citation>
    <scope>NUCLEOTIDE SEQUENCE</scope>
</reference>
<evidence type="ECO:0000313" key="3">
    <source>
        <dbReference type="EMBL" id="CAB4165203.1"/>
    </source>
</evidence>
<dbReference type="SUPFAM" id="SSF56563">
    <property type="entry name" value="Major capsid protein gp5"/>
    <property type="match status" value="1"/>
</dbReference>
<dbReference type="NCBIfam" id="TIGR01554">
    <property type="entry name" value="major_cap_HK97"/>
    <property type="match status" value="1"/>
</dbReference>
<accession>A0A6J5P1N5</accession>
<keyword evidence="2" id="KW-0946">Virion</keyword>
<organism evidence="3">
    <name type="scientific">uncultured Caudovirales phage</name>
    <dbReference type="NCBI Taxonomy" id="2100421"/>
    <lineage>
        <taxon>Viruses</taxon>
        <taxon>Duplodnaviria</taxon>
        <taxon>Heunggongvirae</taxon>
        <taxon>Uroviricota</taxon>
        <taxon>Caudoviricetes</taxon>
        <taxon>Peduoviridae</taxon>
        <taxon>Maltschvirus</taxon>
        <taxon>Maltschvirus maltsch</taxon>
    </lineage>
</organism>
<gene>
    <name evidence="3" type="ORF">UFOVP815_23</name>
</gene>
<dbReference type="GO" id="GO:0044423">
    <property type="term" value="C:virion component"/>
    <property type="evidence" value="ECO:0007669"/>
    <property type="project" value="UniProtKB-KW"/>
</dbReference>
<dbReference type="EMBL" id="LR796769">
    <property type="protein sequence ID" value="CAB4165203.1"/>
    <property type="molecule type" value="Genomic_DNA"/>
</dbReference>
<protein>
    <submittedName>
        <fullName evidence="3">Major_cap_HK97, phage major capsid protein, HK97 family</fullName>
    </submittedName>
</protein>
<evidence type="ECO:0000256" key="1">
    <source>
        <dbReference type="ARBA" id="ARBA00004328"/>
    </source>
</evidence>
<evidence type="ECO:0000256" key="2">
    <source>
        <dbReference type="ARBA" id="ARBA00022844"/>
    </source>
</evidence>